<dbReference type="EMBL" id="JARJCM010000331">
    <property type="protein sequence ID" value="KAJ7018624.1"/>
    <property type="molecule type" value="Genomic_DNA"/>
</dbReference>
<gene>
    <name evidence="3" type="ORF">C8F04DRAFT_1198759</name>
</gene>
<sequence length="426" mass="47773">MADADMDGPASHSNNGQNHKKQAVPGPERGQIESLQSDVALYREREAALHKEFKTSRIRVQNLEREIHKLKGEQALALHHYQGQLDNLQRQLAQKETALHQTTEHVETLNENIERLESQHQVLSHHDAEMVQLHQKQQVQLAAAEQALEARNVQHAKEMAAKTSEIMSLMSKLRTQAPAAPPADTNFPLGPPILVPRFLSEGKRKTRLEAKVLKTPRAGVPILPLAVASGNIPEEAVNYDPKEPSPGPQGKPPGRRQSAPRGLKNSSKNDAQEDELYKRGMRETWRNTFETSCADDFQGYEPISQDRVEACRTGGAGPALGEYTLDFGEGYQTSLWNKKIIARIGLFPRRREASGNGWGLPPVSRVYVEEQFAGQLKRSQQAWALWQPRFMQTELRYETSAEATARAQAYVAHRMSRVNANSSKNR</sequence>
<comment type="caution">
    <text evidence="3">The sequence shown here is derived from an EMBL/GenBank/DDBJ whole genome shotgun (WGS) entry which is preliminary data.</text>
</comment>
<evidence type="ECO:0000313" key="3">
    <source>
        <dbReference type="EMBL" id="KAJ7018624.1"/>
    </source>
</evidence>
<keyword evidence="1" id="KW-0175">Coiled coil</keyword>
<keyword evidence="4" id="KW-1185">Reference proteome</keyword>
<dbReference type="AlphaFoldDB" id="A0AAD6WRU3"/>
<reference evidence="3" key="1">
    <citation type="submission" date="2023-03" db="EMBL/GenBank/DDBJ databases">
        <title>Massive genome expansion in bonnet fungi (Mycena s.s.) driven by repeated elements and novel gene families across ecological guilds.</title>
        <authorList>
            <consortium name="Lawrence Berkeley National Laboratory"/>
            <person name="Harder C.B."/>
            <person name="Miyauchi S."/>
            <person name="Viragh M."/>
            <person name="Kuo A."/>
            <person name="Thoen E."/>
            <person name="Andreopoulos B."/>
            <person name="Lu D."/>
            <person name="Skrede I."/>
            <person name="Drula E."/>
            <person name="Henrissat B."/>
            <person name="Morin E."/>
            <person name="Kohler A."/>
            <person name="Barry K."/>
            <person name="LaButti K."/>
            <person name="Morin E."/>
            <person name="Salamov A."/>
            <person name="Lipzen A."/>
            <person name="Mereny Z."/>
            <person name="Hegedus B."/>
            <person name="Baldrian P."/>
            <person name="Stursova M."/>
            <person name="Weitz H."/>
            <person name="Taylor A."/>
            <person name="Grigoriev I.V."/>
            <person name="Nagy L.G."/>
            <person name="Martin F."/>
            <person name="Kauserud H."/>
        </authorList>
    </citation>
    <scope>NUCLEOTIDE SEQUENCE</scope>
    <source>
        <strain evidence="3">CBHHK200</strain>
    </source>
</reference>
<feature type="non-terminal residue" evidence="3">
    <location>
        <position position="426"/>
    </location>
</feature>
<dbReference type="Proteomes" id="UP001218188">
    <property type="component" value="Unassembled WGS sequence"/>
</dbReference>
<feature type="coiled-coil region" evidence="1">
    <location>
        <begin position="53"/>
        <end position="126"/>
    </location>
</feature>
<protein>
    <submittedName>
        <fullName evidence="3">Uncharacterized protein</fullName>
    </submittedName>
</protein>
<feature type="region of interest" description="Disordered" evidence="2">
    <location>
        <begin position="235"/>
        <end position="279"/>
    </location>
</feature>
<evidence type="ECO:0000313" key="4">
    <source>
        <dbReference type="Proteomes" id="UP001218188"/>
    </source>
</evidence>
<accession>A0AAD6WRU3</accession>
<feature type="region of interest" description="Disordered" evidence="2">
    <location>
        <begin position="1"/>
        <end position="35"/>
    </location>
</feature>
<dbReference type="Gene3D" id="1.10.287.1490">
    <property type="match status" value="1"/>
</dbReference>
<evidence type="ECO:0000256" key="1">
    <source>
        <dbReference type="SAM" id="Coils"/>
    </source>
</evidence>
<name>A0AAD6WRU3_9AGAR</name>
<proteinExistence type="predicted"/>
<organism evidence="3 4">
    <name type="scientific">Mycena alexandri</name>
    <dbReference type="NCBI Taxonomy" id="1745969"/>
    <lineage>
        <taxon>Eukaryota</taxon>
        <taxon>Fungi</taxon>
        <taxon>Dikarya</taxon>
        <taxon>Basidiomycota</taxon>
        <taxon>Agaricomycotina</taxon>
        <taxon>Agaricomycetes</taxon>
        <taxon>Agaricomycetidae</taxon>
        <taxon>Agaricales</taxon>
        <taxon>Marasmiineae</taxon>
        <taxon>Mycenaceae</taxon>
        <taxon>Mycena</taxon>
    </lineage>
</organism>
<evidence type="ECO:0000256" key="2">
    <source>
        <dbReference type="SAM" id="MobiDB-lite"/>
    </source>
</evidence>